<gene>
    <name evidence="1" type="ORF">GSM42_06495</name>
</gene>
<comment type="caution">
    <text evidence="1">The sequence shown here is derived from an EMBL/GenBank/DDBJ whole genome shotgun (WGS) entry which is preliminary data.</text>
</comment>
<protein>
    <submittedName>
        <fullName evidence="1">Uncharacterized protein</fullName>
    </submittedName>
</protein>
<evidence type="ECO:0000313" key="1">
    <source>
        <dbReference type="EMBL" id="MXQ53383.1"/>
    </source>
</evidence>
<keyword evidence="2" id="KW-1185">Reference proteome</keyword>
<dbReference type="Proteomes" id="UP000430692">
    <property type="component" value="Unassembled WGS sequence"/>
</dbReference>
<dbReference type="EMBL" id="WUUL01000003">
    <property type="protein sequence ID" value="MXQ53383.1"/>
    <property type="molecule type" value="Genomic_DNA"/>
</dbReference>
<reference evidence="1 2" key="1">
    <citation type="submission" date="2019-12" db="EMBL/GenBank/DDBJ databases">
        <title>Whole-genome analyses of novel actinobacteria.</title>
        <authorList>
            <person name="Sahin N."/>
            <person name="Saygin H."/>
        </authorList>
    </citation>
    <scope>NUCLEOTIDE SEQUENCE [LARGE SCALE GENOMIC DNA]</scope>
    <source>
        <strain evidence="1 2">KC615</strain>
    </source>
</reference>
<accession>A0A6I4VQM0</accession>
<dbReference type="AlphaFoldDB" id="A0A6I4VQM0"/>
<name>A0A6I4VQM0_9BACL</name>
<organism evidence="1 2">
    <name type="scientific">Shimazuella alba</name>
    <dbReference type="NCBI Taxonomy" id="2690964"/>
    <lineage>
        <taxon>Bacteria</taxon>
        <taxon>Bacillati</taxon>
        <taxon>Bacillota</taxon>
        <taxon>Bacilli</taxon>
        <taxon>Bacillales</taxon>
        <taxon>Thermoactinomycetaceae</taxon>
        <taxon>Shimazuella</taxon>
    </lineage>
</organism>
<sequence>MAEQIKHANLDVLTRKCGTKALTIVVSGNSHGLQEYVDSTVWCINDMNQSHPATVRSVYGGPLEHVTMELSEQALDEASEGKVLGEISMRYMQEASSNKIIIISNPWGNTQLAGLISSYSSFHNRYVHQVLSDYRELRHAILAEEASGADYKVLDKFRNKWHEIRECGDSFAEVFRDSPVSKASVREYSVDGNLELLVSISSRVREAIRLQNPSMVVKLYPDLLQQLLKKQKILEVWVGSSVGIVEELESLEAARREVWEFWGSRNSPIILELLQSLDWTNGLVRDLQSAEETAKSTVALARDRVYSRNHEVSPQEAIDAAMQALRDVKNKATTISTFTESTYTNLKNSEAPDSERLMDETWSQIEAPEQFGHVITSDVKDYVDRISYNAKKRADRALAYVTTEKTALKLFSGRKR</sequence>
<evidence type="ECO:0000313" key="2">
    <source>
        <dbReference type="Proteomes" id="UP000430692"/>
    </source>
</evidence>
<dbReference type="RefSeq" id="WP_160800731.1">
    <property type="nucleotide sequence ID" value="NZ_WUUL01000003.1"/>
</dbReference>
<proteinExistence type="predicted"/>